<dbReference type="PANTHER" id="PTHR42924">
    <property type="entry name" value="EXONUCLEASE"/>
    <property type="match status" value="1"/>
</dbReference>
<comment type="caution">
    <text evidence="2">The sequence shown here is derived from an EMBL/GenBank/DDBJ whole genome shotgun (WGS) entry which is preliminary data.</text>
</comment>
<dbReference type="OrthoDB" id="9804333at2"/>
<dbReference type="InterPro" id="IPR016195">
    <property type="entry name" value="Pol/histidinol_Pase-like"/>
</dbReference>
<keyword evidence="3" id="KW-1185">Reference proteome</keyword>
<reference evidence="2 3" key="1">
    <citation type="submission" date="2018-05" db="EMBL/GenBank/DDBJ databases">
        <title>Paenibacillus flagellatus sp. nov., isolated from selenium mineral soil.</title>
        <authorList>
            <person name="Dai X."/>
        </authorList>
    </citation>
    <scope>NUCLEOTIDE SEQUENCE [LARGE SCALE GENOMIC DNA]</scope>
    <source>
        <strain evidence="2 3">DXL2</strain>
    </source>
</reference>
<dbReference type="Gene3D" id="1.10.150.650">
    <property type="match status" value="1"/>
</dbReference>
<dbReference type="GO" id="GO:0035312">
    <property type="term" value="F:5'-3' DNA exonuclease activity"/>
    <property type="evidence" value="ECO:0007669"/>
    <property type="project" value="TreeGrafter"/>
</dbReference>
<evidence type="ECO:0000259" key="1">
    <source>
        <dbReference type="SMART" id="SM00481"/>
    </source>
</evidence>
<sequence>MKQTYDLHSHTTASDGTNAPAVNVRLAKEAGLRGLAITDHDTVAGIAEAAAEGAAIGVDVVPGVEISTVDGGQDIHVLGYYVDTEDGTFRERLEQLRRTRDRRNEMMVAKLTELGMPVTMDDVMAAARKTPGKDETIGRPHIAQALIDKGYAADMTEAFDRYLGKTGAAYVNPPRIRPEDAIQWIREAGGAPVLAHPGLYGDDALVERLIAFGLAGIEAYHSDHSPEDEARYAAIAERHGLIATAGSDFHGSRGGVVFHAPLGSRRADADVVERLKAASRANERSGERT</sequence>
<dbReference type="Proteomes" id="UP000247476">
    <property type="component" value="Unassembled WGS sequence"/>
</dbReference>
<dbReference type="InterPro" id="IPR003141">
    <property type="entry name" value="Pol/His_phosphatase_N"/>
</dbReference>
<dbReference type="CDD" id="cd07438">
    <property type="entry name" value="PHP_HisPPase_AMP"/>
    <property type="match status" value="1"/>
</dbReference>
<feature type="domain" description="Polymerase/histidinol phosphatase N-terminal" evidence="1">
    <location>
        <begin position="5"/>
        <end position="70"/>
    </location>
</feature>
<dbReference type="SMART" id="SM00481">
    <property type="entry name" value="POLIIIAc"/>
    <property type="match status" value="1"/>
</dbReference>
<evidence type="ECO:0000313" key="3">
    <source>
        <dbReference type="Proteomes" id="UP000247476"/>
    </source>
</evidence>
<proteinExistence type="predicted"/>
<dbReference type="EMBL" id="QJVJ01000005">
    <property type="protein sequence ID" value="PYI54384.1"/>
    <property type="molecule type" value="Genomic_DNA"/>
</dbReference>
<dbReference type="SUPFAM" id="SSF89550">
    <property type="entry name" value="PHP domain-like"/>
    <property type="match status" value="1"/>
</dbReference>
<dbReference type="AlphaFoldDB" id="A0A2V5K8M7"/>
<organism evidence="2 3">
    <name type="scientific">Paenibacillus flagellatus</name>
    <dbReference type="NCBI Taxonomy" id="2211139"/>
    <lineage>
        <taxon>Bacteria</taxon>
        <taxon>Bacillati</taxon>
        <taxon>Bacillota</taxon>
        <taxon>Bacilli</taxon>
        <taxon>Bacillales</taxon>
        <taxon>Paenibacillaceae</taxon>
        <taxon>Paenibacillus</taxon>
    </lineage>
</organism>
<dbReference type="InterPro" id="IPR052018">
    <property type="entry name" value="PHP_domain"/>
</dbReference>
<name>A0A2V5K8M7_9BACL</name>
<accession>A0A2V5K8M7</accession>
<dbReference type="Gene3D" id="3.20.20.140">
    <property type="entry name" value="Metal-dependent hydrolases"/>
    <property type="match status" value="1"/>
</dbReference>
<dbReference type="GO" id="GO:0004534">
    <property type="term" value="F:5'-3' RNA exonuclease activity"/>
    <property type="evidence" value="ECO:0007669"/>
    <property type="project" value="TreeGrafter"/>
</dbReference>
<protein>
    <submittedName>
        <fullName evidence="2">Phosphatase</fullName>
    </submittedName>
</protein>
<evidence type="ECO:0000313" key="2">
    <source>
        <dbReference type="EMBL" id="PYI54384.1"/>
    </source>
</evidence>
<dbReference type="PANTHER" id="PTHR42924:SF3">
    <property type="entry name" value="POLYMERASE_HISTIDINOL PHOSPHATASE N-TERMINAL DOMAIN-CONTAINING PROTEIN"/>
    <property type="match status" value="1"/>
</dbReference>
<gene>
    <name evidence="2" type="ORF">DLM86_13000</name>
</gene>
<dbReference type="Pfam" id="PF02811">
    <property type="entry name" value="PHP"/>
    <property type="match status" value="1"/>
</dbReference>
<dbReference type="RefSeq" id="WP_110840443.1">
    <property type="nucleotide sequence ID" value="NZ_QJVJ01000005.1"/>
</dbReference>
<dbReference type="InterPro" id="IPR004013">
    <property type="entry name" value="PHP_dom"/>
</dbReference>